<reference evidence="1" key="1">
    <citation type="submission" date="2020-04" db="EMBL/GenBank/DDBJ databases">
        <title>Hybrid Assembly of Korean Phytophthora infestans isolates.</title>
        <authorList>
            <person name="Prokchorchik M."/>
            <person name="Lee Y."/>
            <person name="Seo J."/>
            <person name="Cho J.-H."/>
            <person name="Park Y.-E."/>
            <person name="Jang D.-C."/>
            <person name="Im J.-S."/>
            <person name="Choi J.-G."/>
            <person name="Park H.-J."/>
            <person name="Lee G.-B."/>
            <person name="Lee Y.-G."/>
            <person name="Hong S.-Y."/>
            <person name="Cho K."/>
            <person name="Sohn K.H."/>
        </authorList>
    </citation>
    <scope>NUCLEOTIDE SEQUENCE</scope>
    <source>
        <strain evidence="1">KR_1_A1</strain>
        <strain evidence="2">KR_2_A2</strain>
    </source>
</reference>
<keyword evidence="4" id="KW-1185">Reference proteome</keyword>
<evidence type="ECO:0000313" key="2">
    <source>
        <dbReference type="EMBL" id="KAF4127320.1"/>
    </source>
</evidence>
<proteinExistence type="predicted"/>
<gene>
    <name evidence="1" type="ORF">GN244_ATG02083</name>
    <name evidence="3" type="ORF">GN958_ATG08369</name>
    <name evidence="2" type="ORF">GN958_ATG23489</name>
</gene>
<dbReference type="EMBL" id="WSZM01000043">
    <property type="protein sequence ID" value="KAF4045632.1"/>
    <property type="molecule type" value="Genomic_DNA"/>
</dbReference>
<comment type="caution">
    <text evidence="1">The sequence shown here is derived from an EMBL/GenBank/DDBJ whole genome shotgun (WGS) entry which is preliminary data.</text>
</comment>
<dbReference type="EMBL" id="JAACNO010001194">
    <property type="protein sequence ID" value="KAF4142456.1"/>
    <property type="molecule type" value="Genomic_DNA"/>
</dbReference>
<evidence type="ECO:0000313" key="4">
    <source>
        <dbReference type="Proteomes" id="UP000602510"/>
    </source>
</evidence>
<dbReference type="Proteomes" id="UP000602510">
    <property type="component" value="Unassembled WGS sequence"/>
</dbReference>
<evidence type="ECO:0000313" key="3">
    <source>
        <dbReference type="EMBL" id="KAF4142456.1"/>
    </source>
</evidence>
<name>A0A833T1G3_PHYIN</name>
<dbReference type="Proteomes" id="UP000704712">
    <property type="component" value="Unassembled WGS sequence"/>
</dbReference>
<accession>A0A833T1G3</accession>
<sequence length="71" mass="7975">MSASGVNAWLAAGRTFISTLTKSTRSKQVVIEAYGMCKRIKEYNHEPGDFNVSMCRDSSNRYCCRHLVKAV</sequence>
<organism evidence="1 4">
    <name type="scientific">Phytophthora infestans</name>
    <name type="common">Potato late blight agent</name>
    <name type="synonym">Botrytis infestans</name>
    <dbReference type="NCBI Taxonomy" id="4787"/>
    <lineage>
        <taxon>Eukaryota</taxon>
        <taxon>Sar</taxon>
        <taxon>Stramenopiles</taxon>
        <taxon>Oomycota</taxon>
        <taxon>Peronosporomycetes</taxon>
        <taxon>Peronosporales</taxon>
        <taxon>Peronosporaceae</taxon>
        <taxon>Phytophthora</taxon>
    </lineage>
</organism>
<dbReference type="EMBL" id="JAACNO010003292">
    <property type="protein sequence ID" value="KAF4127320.1"/>
    <property type="molecule type" value="Genomic_DNA"/>
</dbReference>
<evidence type="ECO:0000313" key="1">
    <source>
        <dbReference type="EMBL" id="KAF4045632.1"/>
    </source>
</evidence>
<protein>
    <submittedName>
        <fullName evidence="1">Uncharacterized protein</fullName>
    </submittedName>
</protein>
<dbReference type="AlphaFoldDB" id="A0A833T1G3"/>